<evidence type="ECO:0000313" key="1">
    <source>
        <dbReference type="EMBL" id="GFR86285.1"/>
    </source>
</evidence>
<organism evidence="1 2">
    <name type="scientific">Elysia marginata</name>
    <dbReference type="NCBI Taxonomy" id="1093978"/>
    <lineage>
        <taxon>Eukaryota</taxon>
        <taxon>Metazoa</taxon>
        <taxon>Spiralia</taxon>
        <taxon>Lophotrochozoa</taxon>
        <taxon>Mollusca</taxon>
        <taxon>Gastropoda</taxon>
        <taxon>Heterobranchia</taxon>
        <taxon>Euthyneura</taxon>
        <taxon>Panpulmonata</taxon>
        <taxon>Sacoglossa</taxon>
        <taxon>Placobranchoidea</taxon>
        <taxon>Plakobranchidae</taxon>
        <taxon>Elysia</taxon>
    </lineage>
</organism>
<evidence type="ECO:0000313" key="2">
    <source>
        <dbReference type="Proteomes" id="UP000762676"/>
    </source>
</evidence>
<reference evidence="1 2" key="1">
    <citation type="journal article" date="2021" name="Elife">
        <title>Chloroplast acquisition without the gene transfer in kleptoplastic sea slugs, Plakobranchus ocellatus.</title>
        <authorList>
            <person name="Maeda T."/>
            <person name="Takahashi S."/>
            <person name="Yoshida T."/>
            <person name="Shimamura S."/>
            <person name="Takaki Y."/>
            <person name="Nagai Y."/>
            <person name="Toyoda A."/>
            <person name="Suzuki Y."/>
            <person name="Arimoto A."/>
            <person name="Ishii H."/>
            <person name="Satoh N."/>
            <person name="Nishiyama T."/>
            <person name="Hasebe M."/>
            <person name="Maruyama T."/>
            <person name="Minagawa J."/>
            <person name="Obokata J."/>
            <person name="Shigenobu S."/>
        </authorList>
    </citation>
    <scope>NUCLEOTIDE SEQUENCE [LARGE SCALE GENOMIC DNA]</scope>
</reference>
<keyword evidence="2" id="KW-1185">Reference proteome</keyword>
<gene>
    <name evidence="1" type="ORF">ElyMa_000716600</name>
</gene>
<dbReference type="EMBL" id="BMAT01001472">
    <property type="protein sequence ID" value="GFR86285.1"/>
    <property type="molecule type" value="Genomic_DNA"/>
</dbReference>
<dbReference type="Proteomes" id="UP000762676">
    <property type="component" value="Unassembled WGS sequence"/>
</dbReference>
<dbReference type="AlphaFoldDB" id="A0AAV4GPI7"/>
<sequence>MMMMMMMIVMGCQTFDFYLFLYPYCDLIFKNVIKYRALTVGLWALRLDSAILIEGTPCFPGVERPNQAEAVGNRKGRVEVGGGGAYTKRMIPSVSTSRSSMRKIKLGYGDDDDDDDVDSDDGNMASVIFDNDDVDSDGGYMALIIFYDDDYDNDDDDDDDVDSDGGYMALVIFL</sequence>
<accession>A0AAV4GPI7</accession>
<protein>
    <submittedName>
        <fullName evidence="1">Uncharacterized protein</fullName>
    </submittedName>
</protein>
<name>A0AAV4GPI7_9GAST</name>
<proteinExistence type="predicted"/>
<comment type="caution">
    <text evidence="1">The sequence shown here is derived from an EMBL/GenBank/DDBJ whole genome shotgun (WGS) entry which is preliminary data.</text>
</comment>